<sequence length="249" mass="26337">MSSVDEFSAAVGNAASTAESVIAAINAAKANGDELVGAIENAGAEGSAARARAIGARLESEAAAIALQLKDVLDEIREQAHGLREALTGALRGSGVHRPVSGAANLPPPRFDARRVHGSMPGFERRRGHQPRTHAVLHSGDGTRLEFTSGDDESTPRIREHMWQHTGPVRPPNGFWSESHAELKAALAMSDKDIKRADLVINNPGGPCEGRLGCDGLLAKYLQPGSSLTVHWRNANGSMSSKTYTGTLR</sequence>
<keyword evidence="2" id="KW-1185">Reference proteome</keyword>
<accession>A0A6L5GAR3</accession>
<gene>
    <name evidence="1" type="ORF">GFD30_14020</name>
</gene>
<name>A0A6L5GAR3_9ACTN</name>
<dbReference type="RefSeq" id="WP_153025841.1">
    <property type="nucleotide sequence ID" value="NZ_WIAO01000016.1"/>
</dbReference>
<evidence type="ECO:0008006" key="3">
    <source>
        <dbReference type="Google" id="ProtNLM"/>
    </source>
</evidence>
<dbReference type="EMBL" id="WIAO01000016">
    <property type="protein sequence ID" value="MQM26676.1"/>
    <property type="molecule type" value="Genomic_DNA"/>
</dbReference>
<dbReference type="Pfam" id="PF14428">
    <property type="entry name" value="DddA-like"/>
    <property type="match status" value="1"/>
</dbReference>
<comment type="caution">
    <text evidence="1">The sequence shown here is derived from an EMBL/GenBank/DDBJ whole genome shotgun (WGS) entry which is preliminary data.</text>
</comment>
<dbReference type="Proteomes" id="UP000477750">
    <property type="component" value="Unassembled WGS sequence"/>
</dbReference>
<evidence type="ECO:0000313" key="1">
    <source>
        <dbReference type="EMBL" id="MQM26676.1"/>
    </source>
</evidence>
<dbReference type="InterPro" id="IPR032724">
    <property type="entry name" value="SCP1.201-like"/>
</dbReference>
<protein>
    <recommendedName>
        <fullName evidence="3">Nucleic acid/nucleotide deaminase of polymorphic system toxin</fullName>
    </recommendedName>
</protein>
<proteinExistence type="predicted"/>
<reference evidence="1 2" key="1">
    <citation type="submission" date="2019-10" db="EMBL/GenBank/DDBJ databases">
        <title>Glycomyces albidus sp. nov., a novel actinomycete isolated from rhizosphere soil of wheat (Triticum aestivum L.).</title>
        <authorList>
            <person name="Qian L."/>
        </authorList>
    </citation>
    <scope>NUCLEOTIDE SEQUENCE [LARGE SCALE GENOMIC DNA]</scope>
    <source>
        <strain evidence="1 2">NEAU-7082</strain>
    </source>
</reference>
<evidence type="ECO:0000313" key="2">
    <source>
        <dbReference type="Proteomes" id="UP000477750"/>
    </source>
</evidence>
<organism evidence="1 2">
    <name type="scientific">Glycomyces albidus</name>
    <dbReference type="NCBI Taxonomy" id="2656774"/>
    <lineage>
        <taxon>Bacteria</taxon>
        <taxon>Bacillati</taxon>
        <taxon>Actinomycetota</taxon>
        <taxon>Actinomycetes</taxon>
        <taxon>Glycomycetales</taxon>
        <taxon>Glycomycetaceae</taxon>
        <taxon>Glycomyces</taxon>
    </lineage>
</organism>
<dbReference type="AlphaFoldDB" id="A0A6L5GAR3"/>